<feature type="domain" description="SPIN-DOC-like zinc-finger" evidence="2">
    <location>
        <begin position="123"/>
        <end position="184"/>
    </location>
</feature>
<proteinExistence type="predicted"/>
<dbReference type="InterPro" id="IPR040647">
    <property type="entry name" value="SPIN-DOC_Znf-C2H2"/>
</dbReference>
<evidence type="ECO:0000256" key="1">
    <source>
        <dbReference type="SAM" id="MobiDB-lite"/>
    </source>
</evidence>
<evidence type="ECO:0000313" key="3">
    <source>
        <dbReference type="EMBL" id="CAJ0949742.1"/>
    </source>
</evidence>
<dbReference type="InterPro" id="IPR052675">
    <property type="entry name" value="ZnF_transloc-Spindlin_int"/>
</dbReference>
<evidence type="ECO:0000259" key="2">
    <source>
        <dbReference type="Pfam" id="PF18658"/>
    </source>
</evidence>
<comment type="caution">
    <text evidence="3">The sequence shown here is derived from an EMBL/GenBank/DDBJ whole genome shotgun (WGS) entry which is preliminary data.</text>
</comment>
<keyword evidence="4" id="KW-1185">Reference proteome</keyword>
<dbReference type="PANTHER" id="PTHR34589:SF2">
    <property type="entry name" value="ZINC FINGER TRANSLOCATION-ASSOCIATED PROTEIN"/>
    <property type="match status" value="1"/>
</dbReference>
<accession>A0ABN9LSQ3</accession>
<sequence length="240" mass="26301">MESAKLQEGEPDVTVGPKTGPAGELPAESGELELVKPITEIKKEEAAGDTSYASSIDAMYPEPSDSFPGGLFPGSVDWSSPDSSSQGRNNVGGVAVQEACEEKASRPGNSRIPGKDHRRYYHNYWRLEYLMDHNPRCHSMICMVCGSSLATLKLSTIKRHIRQKHPYSLYWTPCEKEIIIGSWDAHLCVDAQTLAGSEEHMAEYESQKWSKKEKTASATSGERNMAASVGSRLSSVFTNG</sequence>
<feature type="compositionally biased region" description="Polar residues" evidence="1">
    <location>
        <begin position="231"/>
        <end position="240"/>
    </location>
</feature>
<dbReference type="EMBL" id="CAUEEQ010030562">
    <property type="protein sequence ID" value="CAJ0949742.1"/>
    <property type="molecule type" value="Genomic_DNA"/>
</dbReference>
<feature type="compositionally biased region" description="Basic and acidic residues" evidence="1">
    <location>
        <begin position="205"/>
        <end position="215"/>
    </location>
</feature>
<feature type="region of interest" description="Disordered" evidence="1">
    <location>
        <begin position="1"/>
        <end position="92"/>
    </location>
</feature>
<dbReference type="PANTHER" id="PTHR34589">
    <property type="entry name" value="SIMILAR TO RIKEN CDNA 2700081O15"/>
    <property type="match status" value="1"/>
</dbReference>
<organism evidence="3 4">
    <name type="scientific">Ranitomeya imitator</name>
    <name type="common">mimic poison frog</name>
    <dbReference type="NCBI Taxonomy" id="111125"/>
    <lineage>
        <taxon>Eukaryota</taxon>
        <taxon>Metazoa</taxon>
        <taxon>Chordata</taxon>
        <taxon>Craniata</taxon>
        <taxon>Vertebrata</taxon>
        <taxon>Euteleostomi</taxon>
        <taxon>Amphibia</taxon>
        <taxon>Batrachia</taxon>
        <taxon>Anura</taxon>
        <taxon>Neobatrachia</taxon>
        <taxon>Hyloidea</taxon>
        <taxon>Dendrobatidae</taxon>
        <taxon>Dendrobatinae</taxon>
        <taxon>Ranitomeya</taxon>
    </lineage>
</organism>
<feature type="compositionally biased region" description="Low complexity" evidence="1">
    <location>
        <begin position="75"/>
        <end position="85"/>
    </location>
</feature>
<protein>
    <recommendedName>
        <fullName evidence="2">SPIN-DOC-like zinc-finger domain-containing protein</fullName>
    </recommendedName>
</protein>
<evidence type="ECO:0000313" key="4">
    <source>
        <dbReference type="Proteomes" id="UP001176940"/>
    </source>
</evidence>
<dbReference type="Pfam" id="PF18658">
    <property type="entry name" value="zf-C2H2_12"/>
    <property type="match status" value="1"/>
</dbReference>
<gene>
    <name evidence="3" type="ORF">RIMI_LOCUS12724415</name>
</gene>
<dbReference type="Proteomes" id="UP001176940">
    <property type="component" value="Unassembled WGS sequence"/>
</dbReference>
<feature type="region of interest" description="Disordered" evidence="1">
    <location>
        <begin position="205"/>
        <end position="240"/>
    </location>
</feature>
<name>A0ABN9LSQ3_9NEOB</name>
<reference evidence="3" key="1">
    <citation type="submission" date="2023-07" db="EMBL/GenBank/DDBJ databases">
        <authorList>
            <person name="Stuckert A."/>
        </authorList>
    </citation>
    <scope>NUCLEOTIDE SEQUENCE</scope>
</reference>